<dbReference type="Pfam" id="PF09339">
    <property type="entry name" value="HTH_IclR"/>
    <property type="match status" value="1"/>
</dbReference>
<dbReference type="PANTHER" id="PTHR30136">
    <property type="entry name" value="HELIX-TURN-HELIX TRANSCRIPTIONAL REGULATOR, ICLR FAMILY"/>
    <property type="match status" value="1"/>
</dbReference>
<dbReference type="RefSeq" id="WP_268759118.1">
    <property type="nucleotide sequence ID" value="NZ_CP113836.1"/>
</dbReference>
<evidence type="ECO:0000256" key="2">
    <source>
        <dbReference type="ARBA" id="ARBA00023125"/>
    </source>
</evidence>
<dbReference type="Pfam" id="PF01614">
    <property type="entry name" value="IclR_C"/>
    <property type="match status" value="1"/>
</dbReference>
<keyword evidence="2" id="KW-0238">DNA-binding</keyword>
<dbReference type="InterPro" id="IPR050707">
    <property type="entry name" value="HTH_MetabolicPath_Reg"/>
</dbReference>
<keyword evidence="1" id="KW-0805">Transcription regulation</keyword>
<sequence>MSSGPTLIGSVQRALHLLDAVGSAERPVPAKQLAHSVGLPLPTAYHLLRTLVHEGYLRKLEDGYVLGTRVDTLCRRDSGQARLRRARPVLRALRDELRGAAYLALYRDGEIELIDIVDGPDTQRVDLWVGVHEAGHATAFGQCILSELDRAAREDYLSRHRLADLTPNTVTDLRVLEQRLRRGEALTGEREEYLLGTACVAAPVHAPGLVGAVAISMPVRRYATALAETTAMRRAAGRVSRAITI</sequence>
<feature type="domain" description="HTH iclR-type" evidence="4">
    <location>
        <begin position="8"/>
        <end position="68"/>
    </location>
</feature>
<dbReference type="PROSITE" id="PS51077">
    <property type="entry name" value="HTH_ICLR"/>
    <property type="match status" value="1"/>
</dbReference>
<dbReference type="InterPro" id="IPR036388">
    <property type="entry name" value="WH-like_DNA-bd_sf"/>
</dbReference>
<dbReference type="EMBL" id="CP113836">
    <property type="protein sequence ID" value="WAL69030.1"/>
    <property type="molecule type" value="Genomic_DNA"/>
</dbReference>
<evidence type="ECO:0000313" key="6">
    <source>
        <dbReference type="EMBL" id="WAL69030.1"/>
    </source>
</evidence>
<dbReference type="InterPro" id="IPR014757">
    <property type="entry name" value="Tscrpt_reg_IclR_C"/>
</dbReference>
<dbReference type="SUPFAM" id="SSF55781">
    <property type="entry name" value="GAF domain-like"/>
    <property type="match status" value="1"/>
</dbReference>
<gene>
    <name evidence="6" type="ORF">ORV05_15055</name>
</gene>
<evidence type="ECO:0000259" key="5">
    <source>
        <dbReference type="PROSITE" id="PS51078"/>
    </source>
</evidence>
<feature type="domain" description="IclR-ED" evidence="5">
    <location>
        <begin position="58"/>
        <end position="245"/>
    </location>
</feature>
<dbReference type="Gene3D" id="1.10.10.10">
    <property type="entry name" value="Winged helix-like DNA-binding domain superfamily/Winged helix DNA-binding domain"/>
    <property type="match status" value="1"/>
</dbReference>
<dbReference type="Proteomes" id="UP001163203">
    <property type="component" value="Chromosome"/>
</dbReference>
<dbReference type="InterPro" id="IPR029016">
    <property type="entry name" value="GAF-like_dom_sf"/>
</dbReference>
<dbReference type="InterPro" id="IPR005471">
    <property type="entry name" value="Tscrpt_reg_IclR_N"/>
</dbReference>
<keyword evidence="7" id="KW-1185">Reference proteome</keyword>
<dbReference type="Gene3D" id="3.30.450.40">
    <property type="match status" value="1"/>
</dbReference>
<evidence type="ECO:0000259" key="4">
    <source>
        <dbReference type="PROSITE" id="PS51077"/>
    </source>
</evidence>
<evidence type="ECO:0000256" key="3">
    <source>
        <dbReference type="ARBA" id="ARBA00023163"/>
    </source>
</evidence>
<organism evidence="6 7">
    <name type="scientific">Amycolatopsis cynarae</name>
    <dbReference type="NCBI Taxonomy" id="2995223"/>
    <lineage>
        <taxon>Bacteria</taxon>
        <taxon>Bacillati</taxon>
        <taxon>Actinomycetota</taxon>
        <taxon>Actinomycetes</taxon>
        <taxon>Pseudonocardiales</taxon>
        <taxon>Pseudonocardiaceae</taxon>
        <taxon>Amycolatopsis</taxon>
    </lineage>
</organism>
<dbReference type="PROSITE" id="PS51078">
    <property type="entry name" value="ICLR_ED"/>
    <property type="match status" value="1"/>
</dbReference>
<keyword evidence="3" id="KW-0804">Transcription</keyword>
<evidence type="ECO:0000313" key="7">
    <source>
        <dbReference type="Proteomes" id="UP001163203"/>
    </source>
</evidence>
<reference evidence="6" key="1">
    <citation type="submission" date="2022-11" db="EMBL/GenBank/DDBJ databases">
        <authorList>
            <person name="Mo P."/>
        </authorList>
    </citation>
    <scope>NUCLEOTIDE SEQUENCE</scope>
    <source>
        <strain evidence="6">HUAS 11-8</strain>
    </source>
</reference>
<evidence type="ECO:0000256" key="1">
    <source>
        <dbReference type="ARBA" id="ARBA00023015"/>
    </source>
</evidence>
<dbReference type="SMART" id="SM00346">
    <property type="entry name" value="HTH_ICLR"/>
    <property type="match status" value="1"/>
</dbReference>
<protein>
    <submittedName>
        <fullName evidence="6">IclR family transcriptional regulator</fullName>
    </submittedName>
</protein>
<proteinExistence type="predicted"/>
<dbReference type="SUPFAM" id="SSF46785">
    <property type="entry name" value="Winged helix' DNA-binding domain"/>
    <property type="match status" value="1"/>
</dbReference>
<dbReference type="PANTHER" id="PTHR30136:SF24">
    <property type="entry name" value="HTH-TYPE TRANSCRIPTIONAL REPRESSOR ALLR"/>
    <property type="match status" value="1"/>
</dbReference>
<name>A0ABY7B9H9_9PSEU</name>
<accession>A0ABY7B9H9</accession>
<dbReference type="InterPro" id="IPR036390">
    <property type="entry name" value="WH_DNA-bd_sf"/>
</dbReference>